<dbReference type="EMBL" id="CP068148">
    <property type="protein sequence ID" value="QQU56283.1"/>
    <property type="molecule type" value="Genomic_DNA"/>
</dbReference>
<dbReference type="Gene3D" id="2.40.160.20">
    <property type="match status" value="1"/>
</dbReference>
<comment type="subcellular location">
    <subcellularLocation>
        <location evidence="1">Cell outer membrane</location>
    </subcellularLocation>
</comment>
<organism evidence="7 9">
    <name type="scientific">Serratia liquefaciens</name>
    <dbReference type="NCBI Taxonomy" id="614"/>
    <lineage>
        <taxon>Bacteria</taxon>
        <taxon>Pseudomonadati</taxon>
        <taxon>Pseudomonadota</taxon>
        <taxon>Gammaproteobacteria</taxon>
        <taxon>Enterobacterales</taxon>
        <taxon>Yersiniaceae</taxon>
        <taxon>Serratia</taxon>
    </lineage>
</organism>
<keyword evidence="4 6" id="KW-0472">Membrane</keyword>
<keyword evidence="10" id="KW-1185">Reference proteome</keyword>
<dbReference type="PANTHER" id="PTHR38776:SF1">
    <property type="entry name" value="MLTA-INTERACTING PROTEIN-RELATED"/>
    <property type="match status" value="1"/>
</dbReference>
<evidence type="ECO:0000313" key="7">
    <source>
        <dbReference type="EMBL" id="QDL30597.1"/>
    </source>
</evidence>
<keyword evidence="6" id="KW-0812">Transmembrane</keyword>
<evidence type="ECO:0000256" key="3">
    <source>
        <dbReference type="ARBA" id="ARBA00022729"/>
    </source>
</evidence>
<keyword evidence="5" id="KW-0998">Cell outer membrane</keyword>
<evidence type="ECO:0000256" key="4">
    <source>
        <dbReference type="ARBA" id="ARBA00023136"/>
    </source>
</evidence>
<name>A0A515CR04_SERLI</name>
<evidence type="ECO:0000313" key="8">
    <source>
        <dbReference type="EMBL" id="QQU56283.1"/>
    </source>
</evidence>
<evidence type="ECO:0000313" key="9">
    <source>
        <dbReference type="Proteomes" id="UP000317572"/>
    </source>
</evidence>
<evidence type="ECO:0000256" key="5">
    <source>
        <dbReference type="ARBA" id="ARBA00023237"/>
    </source>
</evidence>
<evidence type="ECO:0000256" key="1">
    <source>
        <dbReference type="ARBA" id="ARBA00004442"/>
    </source>
</evidence>
<dbReference type="InterPro" id="IPR010583">
    <property type="entry name" value="MipA"/>
</dbReference>
<gene>
    <name evidence="7" type="ORF">EGO53_01775</name>
    <name evidence="8" type="ORF">I6I38_04555</name>
</gene>
<dbReference type="Proteomes" id="UP000317572">
    <property type="component" value="Chromosome"/>
</dbReference>
<reference evidence="7 9" key="1">
    <citation type="submission" date="2018-11" db="EMBL/GenBank/DDBJ databases">
        <title>The first complete genome of Serratia liquefaciens isolated from metalophyte plant revel distinctness adaptive mechanisms in an extreme habitat.</title>
        <authorList>
            <person name="Caneschi W.L."/>
            <person name="Sanchez A.B."/>
            <person name="Felestrino E.B."/>
            <person name="Assis R.A.B."/>
            <person name="Lemes C.G.C."/>
            <person name="Cordeiro I.F."/>
            <person name="Fonseca N.P."/>
            <person name="Villa M."/>
            <person name="Vieira I.T."/>
            <person name="Moraes L.A."/>
            <person name="Kamino L.H.Y."/>
            <person name="do Carmo F."/>
            <person name="Garcia C.M."/>
            <person name="Almeida N.F."/>
            <person name="Silva R.S."/>
            <person name="Ferro J.A."/>
            <person name="Ferro M.I.T."/>
            <person name="Varani A.M."/>
            <person name="Ferreira R.M."/>
            <person name="dos Santos V.L."/>
            <person name="Silva U.C."/>
            <person name="Setubal J.C."/>
            <person name="Moreira L.M."/>
        </authorList>
    </citation>
    <scope>NUCLEOTIDE SEQUENCE [LARGE SCALE GENOMIC DNA]</scope>
    <source>
        <strain evidence="7 9">FG3</strain>
    </source>
</reference>
<sequence length="261" mass="28599">MKPCSDFLTPRIRGSKFSISLSLIFAYLIYSPFSVAASWSLGAAAMVNDYGYVDTDAKTQGLPTLNYEKGNFYIHSLAAGYYLLNMPKDQISIITYYSPLGFDPDDSNNSQMKKLDKRDGTVMAGMAFTHKEKWGVIRASLAGDTLDNSNGVVGDVAFLYPIKAGKLRLVPGIGAVYNNGNQNDYYYGIGHAEAKSSGFSTYSAGESWSPYVELSANYQFNEHWYALASVRAVQLSSEITDSPMVDKDISSQALLGGGYRF</sequence>
<evidence type="ECO:0000256" key="2">
    <source>
        <dbReference type="ARBA" id="ARBA00005722"/>
    </source>
</evidence>
<accession>A0A515CR04</accession>
<protein>
    <submittedName>
        <fullName evidence="7">MipA/OmpV family protein</fullName>
    </submittedName>
</protein>
<dbReference type="Proteomes" id="UP000595237">
    <property type="component" value="Chromosome"/>
</dbReference>
<dbReference type="GO" id="GO:0009252">
    <property type="term" value="P:peptidoglycan biosynthetic process"/>
    <property type="evidence" value="ECO:0007669"/>
    <property type="project" value="TreeGrafter"/>
</dbReference>
<dbReference type="RefSeq" id="WP_052730602.1">
    <property type="nucleotide sequence ID" value="NZ_CAMIQY010000009.1"/>
</dbReference>
<dbReference type="PANTHER" id="PTHR38776">
    <property type="entry name" value="MLTA-INTERACTING PROTEIN-RELATED"/>
    <property type="match status" value="1"/>
</dbReference>
<reference evidence="8 10" key="2">
    <citation type="submission" date="2021-01" db="EMBL/GenBank/DDBJ databases">
        <title>FDA dAtabase for Regulatory Grade micrObial Sequences (FDA-ARGOS): Supporting development and validation of Infectious Disease Dx tests.</title>
        <authorList>
            <person name="Blissenbach B."/>
            <person name="Krut O."/>
            <person name="Tallon L."/>
            <person name="Sadzewicz L."/>
            <person name="Zhao X."/>
            <person name="Boylan J."/>
            <person name="Ott S."/>
            <person name="Bowen H."/>
            <person name="Vavikolanu K."/>
            <person name="Mehta A."/>
            <person name="Aluvathingal J."/>
            <person name="Nadendla S."/>
            <person name="Yan Y."/>
            <person name="Sichtig H."/>
        </authorList>
    </citation>
    <scope>NUCLEOTIDE SEQUENCE [LARGE SCALE GENOMIC DNA]</scope>
    <source>
        <strain evidence="8 10">FDAARGOS_1081</strain>
    </source>
</reference>
<evidence type="ECO:0000256" key="6">
    <source>
        <dbReference type="SAM" id="Phobius"/>
    </source>
</evidence>
<proteinExistence type="inferred from homology"/>
<keyword evidence="6" id="KW-1133">Transmembrane helix</keyword>
<dbReference type="EMBL" id="CP033893">
    <property type="protein sequence ID" value="QDL30597.1"/>
    <property type="molecule type" value="Genomic_DNA"/>
</dbReference>
<feature type="transmembrane region" description="Helical" evidence="6">
    <location>
        <begin position="21"/>
        <end position="41"/>
    </location>
</feature>
<evidence type="ECO:0000313" key="10">
    <source>
        <dbReference type="Proteomes" id="UP000595237"/>
    </source>
</evidence>
<dbReference type="STRING" id="614.XJ20_04210"/>
<dbReference type="AlphaFoldDB" id="A0A515CR04"/>
<comment type="similarity">
    <text evidence="2">Belongs to the MipA/OmpV family.</text>
</comment>
<dbReference type="GO" id="GO:0009279">
    <property type="term" value="C:cell outer membrane"/>
    <property type="evidence" value="ECO:0007669"/>
    <property type="project" value="UniProtKB-SubCell"/>
</dbReference>
<dbReference type="Pfam" id="PF06629">
    <property type="entry name" value="MipA"/>
    <property type="match status" value="1"/>
</dbReference>
<keyword evidence="3" id="KW-0732">Signal</keyword>